<feature type="region of interest" description="Disordered" evidence="1">
    <location>
        <begin position="197"/>
        <end position="223"/>
    </location>
</feature>
<dbReference type="eggNOG" id="ENOG502Z8HI">
    <property type="taxonomic scope" value="Bacteria"/>
</dbReference>
<evidence type="ECO:0000313" key="3">
    <source>
        <dbReference type="EMBL" id="ADU43099.1"/>
    </source>
</evidence>
<dbReference type="Proteomes" id="UP000001402">
    <property type="component" value="Chromosome"/>
</dbReference>
<proteinExistence type="predicted"/>
<dbReference type="EMBL" id="CP002418">
    <property type="protein sequence ID" value="ADU43099.1"/>
    <property type="molecule type" value="Genomic_DNA"/>
</dbReference>
<dbReference type="KEGG" id="rpx:Rpdx1_1478"/>
<evidence type="ECO:0000259" key="2">
    <source>
        <dbReference type="Pfam" id="PF18753"/>
    </source>
</evidence>
<dbReference type="HOGENOM" id="CLU_108029_0_0_5"/>
<evidence type="ECO:0000256" key="1">
    <source>
        <dbReference type="SAM" id="MobiDB-lite"/>
    </source>
</evidence>
<organism evidence="3 4">
    <name type="scientific">Rhodopseudomonas palustris (strain DX-1)</name>
    <dbReference type="NCBI Taxonomy" id="652103"/>
    <lineage>
        <taxon>Bacteria</taxon>
        <taxon>Pseudomonadati</taxon>
        <taxon>Pseudomonadota</taxon>
        <taxon>Alphaproteobacteria</taxon>
        <taxon>Hyphomicrobiales</taxon>
        <taxon>Nitrobacteraceae</taxon>
        <taxon>Rhodopseudomonas</taxon>
    </lineage>
</organism>
<dbReference type="InterPro" id="IPR041180">
    <property type="entry name" value="Nmad2"/>
</dbReference>
<feature type="domain" description="Nucleotide modification associated" evidence="2">
    <location>
        <begin position="2"/>
        <end position="185"/>
    </location>
</feature>
<sequence>MSVWRYVIVNDDGAAPNYGRPRLTLAICKPRIRKNAEVDDIILAFESKILAEKNRTIHRPNRIVWAGLVGERISFAEYWVDKRFWRKKPDQSRCPDNIYRPCGRAYRQVSNSVHGPCDASRDLSGQYVLIMKEAWRFREQNCELPVGLAEFNIVSRTRQGHRRSAPDAKVAARLLTWLRRNGTDAVGWKAPRNINTQCGRGRSQNVSPCRQGSRWPNLSKTSC</sequence>
<name>E6VI90_RHOPX</name>
<evidence type="ECO:0000313" key="4">
    <source>
        <dbReference type="Proteomes" id="UP000001402"/>
    </source>
</evidence>
<dbReference type="Pfam" id="PF18753">
    <property type="entry name" value="Nmad2"/>
    <property type="match status" value="1"/>
</dbReference>
<protein>
    <recommendedName>
        <fullName evidence="2">Nucleotide modification associated domain-containing protein</fullName>
    </recommendedName>
</protein>
<accession>E6VI90</accession>
<dbReference type="AlphaFoldDB" id="E6VI90"/>
<gene>
    <name evidence="3" type="ordered locus">Rpdx1_1478</name>
</gene>
<reference evidence="3" key="1">
    <citation type="submission" date="2010-12" db="EMBL/GenBank/DDBJ databases">
        <title>Complete sequence of Rhodopseudomonas palustris DX-1.</title>
        <authorList>
            <consortium name="US DOE Joint Genome Institute"/>
            <person name="Lucas S."/>
            <person name="Copeland A."/>
            <person name="Lapidus A."/>
            <person name="Cheng J.-F."/>
            <person name="Goodwin L."/>
            <person name="Pitluck S."/>
            <person name="Misra M."/>
            <person name="Chertkov O."/>
            <person name="Detter J.C."/>
            <person name="Han C."/>
            <person name="Tapia R."/>
            <person name="Land M."/>
            <person name="Hauser L."/>
            <person name="Kyrpides N."/>
            <person name="Ivanova N."/>
            <person name="Ovchinnikova G."/>
            <person name="Logan B."/>
            <person name="Oda Y."/>
            <person name="Harwood C."/>
            <person name="Woyke T."/>
        </authorList>
    </citation>
    <scope>NUCLEOTIDE SEQUENCE [LARGE SCALE GENOMIC DNA]</scope>
    <source>
        <strain evidence="3">DX-1</strain>
    </source>
</reference>